<name>A0A6C0GNH2_9BACT</name>
<evidence type="ECO:0000256" key="3">
    <source>
        <dbReference type="ARBA" id="ARBA00022679"/>
    </source>
</evidence>
<dbReference type="GO" id="GO:0016757">
    <property type="term" value="F:glycosyltransferase activity"/>
    <property type="evidence" value="ECO:0007669"/>
    <property type="project" value="UniProtKB-KW"/>
</dbReference>
<dbReference type="RefSeq" id="WP_162445383.1">
    <property type="nucleotide sequence ID" value="NZ_CP048222.1"/>
</dbReference>
<keyword evidence="4" id="KW-1133">Transmembrane helix</keyword>
<feature type="transmembrane region" description="Helical" evidence="4">
    <location>
        <begin position="359"/>
        <end position="376"/>
    </location>
</feature>
<keyword evidence="4" id="KW-0812">Transmembrane</keyword>
<feature type="transmembrane region" description="Helical" evidence="4">
    <location>
        <begin position="328"/>
        <end position="347"/>
    </location>
</feature>
<comment type="similarity">
    <text evidence="1">Belongs to the glycosyltransferase 2 family.</text>
</comment>
<protein>
    <submittedName>
        <fullName evidence="5">Glycosyltransferase family 2 protein</fullName>
    </submittedName>
</protein>
<keyword evidence="3 5" id="KW-0808">Transferase</keyword>
<evidence type="ECO:0000256" key="2">
    <source>
        <dbReference type="ARBA" id="ARBA00022676"/>
    </source>
</evidence>
<accession>A0A6C0GNH2</accession>
<dbReference type="Gene3D" id="3.90.550.10">
    <property type="entry name" value="Spore Coat Polysaccharide Biosynthesis Protein SpsA, Chain A"/>
    <property type="match status" value="1"/>
</dbReference>
<keyword evidence="4" id="KW-0472">Membrane</keyword>
<keyword evidence="2" id="KW-0328">Glycosyltransferase</keyword>
<dbReference type="Pfam" id="PF13641">
    <property type="entry name" value="Glyco_tranf_2_3"/>
    <property type="match status" value="1"/>
</dbReference>
<organism evidence="5 6">
    <name type="scientific">Rhodocytophaga rosea</name>
    <dbReference type="NCBI Taxonomy" id="2704465"/>
    <lineage>
        <taxon>Bacteria</taxon>
        <taxon>Pseudomonadati</taxon>
        <taxon>Bacteroidota</taxon>
        <taxon>Cytophagia</taxon>
        <taxon>Cytophagales</taxon>
        <taxon>Rhodocytophagaceae</taxon>
        <taxon>Rhodocytophaga</taxon>
    </lineage>
</organism>
<evidence type="ECO:0000313" key="5">
    <source>
        <dbReference type="EMBL" id="QHT69394.1"/>
    </source>
</evidence>
<proteinExistence type="inferred from homology"/>
<keyword evidence="6" id="KW-1185">Reference proteome</keyword>
<dbReference type="PANTHER" id="PTHR43630">
    <property type="entry name" value="POLY-BETA-1,6-N-ACETYL-D-GLUCOSAMINE SYNTHASE"/>
    <property type="match status" value="1"/>
</dbReference>
<feature type="transmembrane region" description="Helical" evidence="4">
    <location>
        <begin position="302"/>
        <end position="322"/>
    </location>
</feature>
<dbReference type="KEGG" id="rhoz:GXP67_23505"/>
<dbReference type="InterPro" id="IPR029044">
    <property type="entry name" value="Nucleotide-diphossugar_trans"/>
</dbReference>
<dbReference type="Proteomes" id="UP000480178">
    <property type="component" value="Chromosome"/>
</dbReference>
<feature type="transmembrane region" description="Helical" evidence="4">
    <location>
        <begin position="6"/>
        <end position="29"/>
    </location>
</feature>
<dbReference type="SUPFAM" id="SSF53448">
    <property type="entry name" value="Nucleotide-diphospho-sugar transferases"/>
    <property type="match status" value="1"/>
</dbReference>
<evidence type="ECO:0000256" key="4">
    <source>
        <dbReference type="SAM" id="Phobius"/>
    </source>
</evidence>
<dbReference type="EMBL" id="CP048222">
    <property type="protein sequence ID" value="QHT69394.1"/>
    <property type="molecule type" value="Genomic_DNA"/>
</dbReference>
<reference evidence="5 6" key="1">
    <citation type="submission" date="2020-01" db="EMBL/GenBank/DDBJ databases">
        <authorList>
            <person name="Kim M.K."/>
        </authorList>
    </citation>
    <scope>NUCLEOTIDE SEQUENCE [LARGE SCALE GENOMIC DNA]</scope>
    <source>
        <strain evidence="5 6">172606-1</strain>
    </source>
</reference>
<dbReference type="PANTHER" id="PTHR43630:SF1">
    <property type="entry name" value="POLY-BETA-1,6-N-ACETYL-D-GLUCOSAMINE SYNTHASE"/>
    <property type="match status" value="1"/>
</dbReference>
<sequence>MIYLLQLLLVVLLTYTGVCTVYLLLFAIAGHFKKKTAFPTQPASQPQSRIAVLIPAYREDAVIVEVARQALIQSYDKNYFEVIIIADSLQSETLRQLQTYPVRVITVHFPESTKAKALNTALHQLPDYDIALVLDADNIMDFCFLEKIHQPFVQGSQVVQGHRVAKNTNTAVAVLDAISEEINNHIFRKGHRSIGLSAALIGSGMAFEYRLFKRLMTSIHTTGGFDKELELLLLKQKYTIEYLEDALVYDEKVQHTQAFRQQRTRWIAAQLKYLKRYFVPGLQALIVKGNIDFFDKVCQMTLLPRILLMGFLGMICLITGIINTPSLLIAGILQLSGLMIAMLLATPMHLLTKISWKEILSLPVLFIQFILSFTGIRQARSKFIHTEHGKMK</sequence>
<evidence type="ECO:0000313" key="6">
    <source>
        <dbReference type="Proteomes" id="UP000480178"/>
    </source>
</evidence>
<evidence type="ECO:0000256" key="1">
    <source>
        <dbReference type="ARBA" id="ARBA00006739"/>
    </source>
</evidence>
<dbReference type="AlphaFoldDB" id="A0A6C0GNH2"/>
<dbReference type="CDD" id="cd06423">
    <property type="entry name" value="CESA_like"/>
    <property type="match status" value="1"/>
</dbReference>
<gene>
    <name evidence="5" type="ORF">GXP67_23505</name>
</gene>